<name>A0ABQ7Q2B4_PLUXY</name>
<dbReference type="Proteomes" id="UP000823941">
    <property type="component" value="Chromosome 23"/>
</dbReference>
<proteinExistence type="predicted"/>
<dbReference type="PROSITE" id="PS50020">
    <property type="entry name" value="WW_DOMAIN_2"/>
    <property type="match status" value="1"/>
</dbReference>
<protein>
    <recommendedName>
        <fullName evidence="1">WW domain-containing protein</fullName>
    </recommendedName>
</protein>
<dbReference type="SUPFAM" id="SSF51045">
    <property type="entry name" value="WW domain"/>
    <property type="match status" value="1"/>
</dbReference>
<accession>A0ABQ7Q2B4</accession>
<dbReference type="InterPro" id="IPR001202">
    <property type="entry name" value="WW_dom"/>
</dbReference>
<dbReference type="EMBL" id="JAHIBW010000023">
    <property type="protein sequence ID" value="KAG7298879.1"/>
    <property type="molecule type" value="Genomic_DNA"/>
</dbReference>
<sequence>MYGHGHLRPRWFMDAYDAESHITRTAGWLPPAECWPLEPQEAEDPLPYGWEQALDIRGKPYYI</sequence>
<keyword evidence="3" id="KW-1185">Reference proteome</keyword>
<reference evidence="2 3" key="1">
    <citation type="submission" date="2021-06" db="EMBL/GenBank/DDBJ databases">
        <title>A haploid diamondback moth (Plutella xylostella L.) genome assembly resolves 31 chromosomes and identifies a diamide resistance mutation.</title>
        <authorList>
            <person name="Ward C.M."/>
            <person name="Perry K.D."/>
            <person name="Baker G."/>
            <person name="Powis K."/>
            <person name="Heckel D.G."/>
            <person name="Baxter S.W."/>
        </authorList>
    </citation>
    <scope>NUCLEOTIDE SEQUENCE [LARGE SCALE GENOMIC DNA]</scope>
    <source>
        <strain evidence="2 3">LV</strain>
        <tissue evidence="2">Single pupa</tissue>
    </source>
</reference>
<evidence type="ECO:0000259" key="1">
    <source>
        <dbReference type="PROSITE" id="PS50020"/>
    </source>
</evidence>
<feature type="non-terminal residue" evidence="2">
    <location>
        <position position="63"/>
    </location>
</feature>
<dbReference type="Gene3D" id="2.20.70.10">
    <property type="match status" value="1"/>
</dbReference>
<feature type="domain" description="WW" evidence="1">
    <location>
        <begin position="44"/>
        <end position="63"/>
    </location>
</feature>
<comment type="caution">
    <text evidence="2">The sequence shown here is derived from an EMBL/GenBank/DDBJ whole genome shotgun (WGS) entry which is preliminary data.</text>
</comment>
<evidence type="ECO:0000313" key="3">
    <source>
        <dbReference type="Proteomes" id="UP000823941"/>
    </source>
</evidence>
<dbReference type="InterPro" id="IPR036020">
    <property type="entry name" value="WW_dom_sf"/>
</dbReference>
<evidence type="ECO:0000313" key="2">
    <source>
        <dbReference type="EMBL" id="KAG7298879.1"/>
    </source>
</evidence>
<gene>
    <name evidence="2" type="ORF">JYU34_017335</name>
</gene>
<organism evidence="2 3">
    <name type="scientific">Plutella xylostella</name>
    <name type="common">Diamondback moth</name>
    <name type="synonym">Plutella maculipennis</name>
    <dbReference type="NCBI Taxonomy" id="51655"/>
    <lineage>
        <taxon>Eukaryota</taxon>
        <taxon>Metazoa</taxon>
        <taxon>Ecdysozoa</taxon>
        <taxon>Arthropoda</taxon>
        <taxon>Hexapoda</taxon>
        <taxon>Insecta</taxon>
        <taxon>Pterygota</taxon>
        <taxon>Neoptera</taxon>
        <taxon>Endopterygota</taxon>
        <taxon>Lepidoptera</taxon>
        <taxon>Glossata</taxon>
        <taxon>Ditrysia</taxon>
        <taxon>Yponomeutoidea</taxon>
        <taxon>Plutellidae</taxon>
        <taxon>Plutella</taxon>
    </lineage>
</organism>